<feature type="region of interest" description="Disordered" evidence="1">
    <location>
        <begin position="1"/>
        <end position="56"/>
    </location>
</feature>
<keyword evidence="4" id="KW-1185">Reference proteome</keyword>
<organism evidence="3 4">
    <name type="scientific">Lithocarpus litseifolius</name>
    <dbReference type="NCBI Taxonomy" id="425828"/>
    <lineage>
        <taxon>Eukaryota</taxon>
        <taxon>Viridiplantae</taxon>
        <taxon>Streptophyta</taxon>
        <taxon>Embryophyta</taxon>
        <taxon>Tracheophyta</taxon>
        <taxon>Spermatophyta</taxon>
        <taxon>Magnoliopsida</taxon>
        <taxon>eudicotyledons</taxon>
        <taxon>Gunneridae</taxon>
        <taxon>Pentapetalae</taxon>
        <taxon>rosids</taxon>
        <taxon>fabids</taxon>
        <taxon>Fagales</taxon>
        <taxon>Fagaceae</taxon>
        <taxon>Lithocarpus</taxon>
    </lineage>
</organism>
<accession>A0AAW2CRG0</accession>
<dbReference type="AlphaFoldDB" id="A0AAW2CRG0"/>
<dbReference type="EMBL" id="JAZDWU010000005">
    <property type="protein sequence ID" value="KAL0000828.1"/>
    <property type="molecule type" value="Genomic_DNA"/>
</dbReference>
<dbReference type="PANTHER" id="PTHR38371">
    <property type="entry name" value="RHO GTPASE-ACTIVATING PROTEIN"/>
    <property type="match status" value="1"/>
</dbReference>
<protein>
    <submittedName>
        <fullName evidence="3">Uncharacterized protein</fullName>
    </submittedName>
</protein>
<name>A0AAW2CRG0_9ROSI</name>
<evidence type="ECO:0000313" key="2">
    <source>
        <dbReference type="EMBL" id="KAL0000827.1"/>
    </source>
</evidence>
<dbReference type="EMBL" id="JAZDWU010000005">
    <property type="protein sequence ID" value="KAL0000827.1"/>
    <property type="molecule type" value="Genomic_DNA"/>
</dbReference>
<proteinExistence type="predicted"/>
<evidence type="ECO:0000313" key="3">
    <source>
        <dbReference type="EMBL" id="KAL0000828.1"/>
    </source>
</evidence>
<dbReference type="Proteomes" id="UP001459277">
    <property type="component" value="Unassembled WGS sequence"/>
</dbReference>
<feature type="compositionally biased region" description="Basic and acidic residues" evidence="1">
    <location>
        <begin position="25"/>
        <end position="39"/>
    </location>
</feature>
<comment type="caution">
    <text evidence="3">The sequence shown here is derived from an EMBL/GenBank/DDBJ whole genome shotgun (WGS) entry which is preliminary data.</text>
</comment>
<dbReference type="PANTHER" id="PTHR38371:SF1">
    <property type="entry name" value="RHO GTPASE-ACTIVATING PROTEIN"/>
    <property type="match status" value="1"/>
</dbReference>
<sequence length="104" mass="11266">MAGYEPPSFSLGLDLGLDSEPQIAPDKHPTQTSAPHDEDFGPEVMDSDPESRPEPPRILKRLRREQISLPATTTQVDALAARRAAVFAVDLGITSAVLEGEHHV</sequence>
<reference evidence="3 4" key="1">
    <citation type="submission" date="2024-01" db="EMBL/GenBank/DDBJ databases">
        <title>A telomere-to-telomere, gap-free genome of sweet tea (Lithocarpus litseifolius).</title>
        <authorList>
            <person name="Zhou J."/>
        </authorList>
    </citation>
    <scope>NUCLEOTIDE SEQUENCE [LARGE SCALE GENOMIC DNA]</scope>
    <source>
        <strain evidence="3">Zhou-2022a</strain>
        <tissue evidence="3">Leaf</tissue>
    </source>
</reference>
<gene>
    <name evidence="2" type="ORF">SO802_014608</name>
    <name evidence="3" type="ORF">SO802_014609</name>
</gene>
<evidence type="ECO:0000313" key="4">
    <source>
        <dbReference type="Proteomes" id="UP001459277"/>
    </source>
</evidence>
<feature type="compositionally biased region" description="Low complexity" evidence="1">
    <location>
        <begin position="10"/>
        <end position="19"/>
    </location>
</feature>
<evidence type="ECO:0000256" key="1">
    <source>
        <dbReference type="SAM" id="MobiDB-lite"/>
    </source>
</evidence>